<sequence>MKAFSPPPMKRKERNSPLICHSNGGVAIMVDSPLRAISGHKLQVFKPIPWDPAWIGKSDYWELDQSRTNCSVTDSSCYMSISDPVDICEDFQSCNLETCSNMTRQNIPCLGNDVTNYLRINYTCIEAPTTTPVNTAPNEDISTKTGTVTKQLASIFGSHKREEDVVEDRKLGENDDHPKDYNEPETLNNTRYVTMDSFADKVAPSDVKNPTVVSSFMGSDVLDNSVYVSADQNVAIGTHQLDSAVGRQSLNDDTELVENIYYTSADFRLVLPRLGRISATPSAARPKQVRIATDRVYDVVRDRGSEPLENALTPHDSRYREEPFTSSDAGGVLKASPNEQLSKDTSWEEVWRKINKTNLAENREPFQNYEVLDPYRKGWKLPRL</sequence>
<keyword evidence="3" id="KW-1185">Reference proteome</keyword>
<dbReference type="EMBL" id="JAODUP010000009">
    <property type="protein sequence ID" value="KAK2169483.1"/>
    <property type="molecule type" value="Genomic_DNA"/>
</dbReference>
<proteinExistence type="predicted"/>
<accession>A0AAD9KFE2</accession>
<evidence type="ECO:0000313" key="3">
    <source>
        <dbReference type="Proteomes" id="UP001208570"/>
    </source>
</evidence>
<evidence type="ECO:0000313" key="2">
    <source>
        <dbReference type="EMBL" id="KAK2169483.1"/>
    </source>
</evidence>
<dbReference type="AlphaFoldDB" id="A0AAD9KFE2"/>
<comment type="caution">
    <text evidence="2">The sequence shown here is derived from an EMBL/GenBank/DDBJ whole genome shotgun (WGS) entry which is preliminary data.</text>
</comment>
<feature type="region of interest" description="Disordered" evidence="1">
    <location>
        <begin position="307"/>
        <end position="341"/>
    </location>
</feature>
<organism evidence="2 3">
    <name type="scientific">Paralvinella palmiformis</name>
    <dbReference type="NCBI Taxonomy" id="53620"/>
    <lineage>
        <taxon>Eukaryota</taxon>
        <taxon>Metazoa</taxon>
        <taxon>Spiralia</taxon>
        <taxon>Lophotrochozoa</taxon>
        <taxon>Annelida</taxon>
        <taxon>Polychaeta</taxon>
        <taxon>Sedentaria</taxon>
        <taxon>Canalipalpata</taxon>
        <taxon>Terebellida</taxon>
        <taxon>Terebelliformia</taxon>
        <taxon>Alvinellidae</taxon>
        <taxon>Paralvinella</taxon>
    </lineage>
</organism>
<protein>
    <submittedName>
        <fullName evidence="2">Uncharacterized protein</fullName>
    </submittedName>
</protein>
<feature type="region of interest" description="Disordered" evidence="1">
    <location>
        <begin position="159"/>
        <end position="186"/>
    </location>
</feature>
<name>A0AAD9KFE2_9ANNE</name>
<reference evidence="2" key="1">
    <citation type="journal article" date="2023" name="Mol. Biol. Evol.">
        <title>Third-Generation Sequencing Reveals the Adaptive Role of the Epigenome in Three Deep-Sea Polychaetes.</title>
        <authorList>
            <person name="Perez M."/>
            <person name="Aroh O."/>
            <person name="Sun Y."/>
            <person name="Lan Y."/>
            <person name="Juniper S.K."/>
            <person name="Young C.R."/>
            <person name="Angers B."/>
            <person name="Qian P.Y."/>
        </authorList>
    </citation>
    <scope>NUCLEOTIDE SEQUENCE</scope>
    <source>
        <strain evidence="2">P08H-3</strain>
    </source>
</reference>
<gene>
    <name evidence="2" type="ORF">LSH36_9g01043</name>
</gene>
<dbReference type="Proteomes" id="UP001208570">
    <property type="component" value="Unassembled WGS sequence"/>
</dbReference>
<evidence type="ECO:0000256" key="1">
    <source>
        <dbReference type="SAM" id="MobiDB-lite"/>
    </source>
</evidence>
<feature type="compositionally biased region" description="Basic and acidic residues" evidence="1">
    <location>
        <begin position="159"/>
        <end position="182"/>
    </location>
</feature>